<proteinExistence type="predicted"/>
<keyword evidence="2" id="KW-1185">Reference proteome</keyword>
<name>A0A512DI27_9PROT</name>
<evidence type="ECO:0000313" key="1">
    <source>
        <dbReference type="EMBL" id="GEO35860.1"/>
    </source>
</evidence>
<accession>A0A512DI27</accession>
<comment type="caution">
    <text evidence="1">The sequence shown here is derived from an EMBL/GenBank/DDBJ whole genome shotgun (WGS) entry which is preliminary data.</text>
</comment>
<dbReference type="Proteomes" id="UP000321523">
    <property type="component" value="Unassembled WGS sequence"/>
</dbReference>
<dbReference type="EMBL" id="BJYZ01000001">
    <property type="protein sequence ID" value="GEO35860.1"/>
    <property type="molecule type" value="Genomic_DNA"/>
</dbReference>
<evidence type="ECO:0000313" key="2">
    <source>
        <dbReference type="Proteomes" id="UP000321523"/>
    </source>
</evidence>
<organism evidence="1 2">
    <name type="scientific">Skermanella aerolata</name>
    <dbReference type="NCBI Taxonomy" id="393310"/>
    <lineage>
        <taxon>Bacteria</taxon>
        <taxon>Pseudomonadati</taxon>
        <taxon>Pseudomonadota</taxon>
        <taxon>Alphaproteobacteria</taxon>
        <taxon>Rhodospirillales</taxon>
        <taxon>Azospirillaceae</taxon>
        <taxon>Skermanella</taxon>
    </lineage>
</organism>
<sequence>MIGNERREPTLDDLLNDPIVQILMRRDAVERWKLEEMIARVSRNRRAEADRLAA</sequence>
<dbReference type="AlphaFoldDB" id="A0A512DI27"/>
<dbReference type="RefSeq" id="WP_157599350.1">
    <property type="nucleotide sequence ID" value="NZ_BJYZ01000001.1"/>
</dbReference>
<reference evidence="1 2" key="1">
    <citation type="submission" date="2019-07" db="EMBL/GenBank/DDBJ databases">
        <title>Whole genome shotgun sequence of Skermanella aerolata NBRC 106429.</title>
        <authorList>
            <person name="Hosoyama A."/>
            <person name="Uohara A."/>
            <person name="Ohji S."/>
            <person name="Ichikawa N."/>
        </authorList>
    </citation>
    <scope>NUCLEOTIDE SEQUENCE [LARGE SCALE GENOMIC DNA]</scope>
    <source>
        <strain evidence="1 2">NBRC 106429</strain>
    </source>
</reference>
<protein>
    <submittedName>
        <fullName evidence="1">Uncharacterized protein</fullName>
    </submittedName>
</protein>
<gene>
    <name evidence="1" type="ORF">SAE02_00080</name>
</gene>